<keyword evidence="4 11" id="KW-0028">Amino-acid biosynthesis</keyword>
<evidence type="ECO:0000256" key="5">
    <source>
        <dbReference type="ARBA" id="ARBA00022679"/>
    </source>
</evidence>
<dbReference type="PROSITE" id="PS01128">
    <property type="entry name" value="SHIKIMATE_KINASE"/>
    <property type="match status" value="1"/>
</dbReference>
<feature type="binding site" evidence="11">
    <location>
        <position position="151"/>
    </location>
    <ligand>
        <name>ATP</name>
        <dbReference type="ChEBI" id="CHEBI:30616"/>
    </ligand>
</feature>
<evidence type="ECO:0000256" key="1">
    <source>
        <dbReference type="ARBA" id="ARBA00004842"/>
    </source>
</evidence>
<feature type="binding site" evidence="11">
    <location>
        <position position="33"/>
    </location>
    <ligand>
        <name>substrate</name>
    </ligand>
</feature>
<comment type="subcellular location">
    <subcellularLocation>
        <location evidence="11">Cytoplasm</location>
    </subcellularLocation>
</comment>
<dbReference type="InterPro" id="IPR023000">
    <property type="entry name" value="Shikimate_kinase_CS"/>
</dbReference>
<dbReference type="Gene3D" id="3.40.50.300">
    <property type="entry name" value="P-loop containing nucleotide triphosphate hydrolases"/>
    <property type="match status" value="1"/>
</dbReference>
<dbReference type="Pfam" id="PF01202">
    <property type="entry name" value="SKI"/>
    <property type="match status" value="1"/>
</dbReference>
<evidence type="ECO:0000256" key="2">
    <source>
        <dbReference type="ARBA" id="ARBA00006997"/>
    </source>
</evidence>
<keyword evidence="13" id="KW-1185">Reference proteome</keyword>
<evidence type="ECO:0000256" key="7">
    <source>
        <dbReference type="ARBA" id="ARBA00022777"/>
    </source>
</evidence>
<dbReference type="PRINTS" id="PR01100">
    <property type="entry name" value="SHIKIMTKNASE"/>
</dbReference>
<feature type="binding site" evidence="11">
    <location>
        <position position="57"/>
    </location>
    <ligand>
        <name>substrate</name>
    </ligand>
</feature>
<evidence type="ECO:0000256" key="8">
    <source>
        <dbReference type="ARBA" id="ARBA00022840"/>
    </source>
</evidence>
<dbReference type="InterPro" id="IPR027417">
    <property type="entry name" value="P-loop_NTPase"/>
</dbReference>
<dbReference type="EMBL" id="JAUSUP010000001">
    <property type="protein sequence ID" value="MDQ0351006.1"/>
    <property type="molecule type" value="Genomic_DNA"/>
</dbReference>
<dbReference type="PANTHER" id="PTHR21087:SF16">
    <property type="entry name" value="SHIKIMATE KINASE 1, CHLOROPLASTIC"/>
    <property type="match status" value="1"/>
</dbReference>
<feature type="binding site" evidence="11">
    <location>
        <position position="78"/>
    </location>
    <ligand>
        <name>substrate</name>
    </ligand>
</feature>
<comment type="subunit">
    <text evidence="11">Monomer.</text>
</comment>
<reference evidence="12 13" key="1">
    <citation type="submission" date="2023-07" db="EMBL/GenBank/DDBJ databases">
        <title>Genomic Encyclopedia of Type Strains, Phase IV (KMG-IV): sequencing the most valuable type-strain genomes for metagenomic binning, comparative biology and taxonomic classification.</title>
        <authorList>
            <person name="Goeker M."/>
        </authorList>
    </citation>
    <scope>NUCLEOTIDE SEQUENCE [LARGE SCALE GENOMIC DNA]</scope>
    <source>
        <strain evidence="12 13">DSM 15448</strain>
    </source>
</reference>
<evidence type="ECO:0000256" key="9">
    <source>
        <dbReference type="ARBA" id="ARBA00023141"/>
    </source>
</evidence>
<feature type="binding site" evidence="11">
    <location>
        <position position="117"/>
    </location>
    <ligand>
        <name>ATP</name>
        <dbReference type="ChEBI" id="CHEBI:30616"/>
    </ligand>
</feature>
<dbReference type="GO" id="GO:0004765">
    <property type="term" value="F:shikimate kinase activity"/>
    <property type="evidence" value="ECO:0007669"/>
    <property type="project" value="UniProtKB-EC"/>
</dbReference>
<feature type="binding site" evidence="11">
    <location>
        <begin position="11"/>
        <end position="16"/>
    </location>
    <ligand>
        <name>ATP</name>
        <dbReference type="ChEBI" id="CHEBI:30616"/>
    </ligand>
</feature>
<keyword evidence="11" id="KW-0963">Cytoplasm</keyword>
<keyword evidence="8 11" id="KW-0067">ATP-binding</keyword>
<keyword evidence="5 11" id="KW-0808">Transferase</keyword>
<dbReference type="HAMAP" id="MF_00109">
    <property type="entry name" value="Shikimate_kinase"/>
    <property type="match status" value="1"/>
</dbReference>
<keyword evidence="6 11" id="KW-0547">Nucleotide-binding</keyword>
<comment type="catalytic activity">
    <reaction evidence="10 11">
        <text>shikimate + ATP = 3-phosphoshikimate + ADP + H(+)</text>
        <dbReference type="Rhea" id="RHEA:13121"/>
        <dbReference type="ChEBI" id="CHEBI:15378"/>
        <dbReference type="ChEBI" id="CHEBI:30616"/>
        <dbReference type="ChEBI" id="CHEBI:36208"/>
        <dbReference type="ChEBI" id="CHEBI:145989"/>
        <dbReference type="ChEBI" id="CHEBI:456216"/>
        <dbReference type="EC" id="2.7.1.71"/>
    </reaction>
</comment>
<evidence type="ECO:0000256" key="11">
    <source>
        <dbReference type="HAMAP-Rule" id="MF_00109"/>
    </source>
</evidence>
<dbReference type="EC" id="2.7.1.71" evidence="3 11"/>
<keyword evidence="7 11" id="KW-0418">Kinase</keyword>
<dbReference type="RefSeq" id="WP_307066330.1">
    <property type="nucleotide sequence ID" value="NZ_JAUSUP010000001.1"/>
</dbReference>
<evidence type="ECO:0000256" key="10">
    <source>
        <dbReference type="ARBA" id="ARBA00048567"/>
    </source>
</evidence>
<comment type="caution">
    <text evidence="12">The sequence shown here is derived from an EMBL/GenBank/DDBJ whole genome shotgun (WGS) entry which is preliminary data.</text>
</comment>
<sequence>MTTFVLIGFMGSGKTTIGQYLAHSMEIPFVDTDDEIVNRVGMSIPKIFEHYGEPYFRKVESEVLKSFSKQSCVIATGGGIIELDANRQMLKNDDFLTIWLDTQFDTIMNRLTNDESRPLWNQNVEKRMSLFNSRQPLYDVTSHFSVKVDDRPVEDLVEEIKRYIYSYTTIETERQYDENR</sequence>
<accession>A0ABU0DRD1</accession>
<dbReference type="PANTHER" id="PTHR21087">
    <property type="entry name" value="SHIKIMATE KINASE"/>
    <property type="match status" value="1"/>
</dbReference>
<comment type="pathway">
    <text evidence="1 11">Metabolic intermediate biosynthesis; chorismate biosynthesis; chorismate from D-erythrose 4-phosphate and phosphoenolpyruvate: step 5/7.</text>
</comment>
<comment type="similarity">
    <text evidence="2 11">Belongs to the shikimate kinase family.</text>
</comment>
<evidence type="ECO:0000256" key="3">
    <source>
        <dbReference type="ARBA" id="ARBA00012154"/>
    </source>
</evidence>
<feature type="binding site" evidence="11">
    <location>
        <position position="134"/>
    </location>
    <ligand>
        <name>substrate</name>
    </ligand>
</feature>
<gene>
    <name evidence="11" type="primary">aroK</name>
    <name evidence="12" type="ORF">J2R98_000809</name>
</gene>
<evidence type="ECO:0000256" key="6">
    <source>
        <dbReference type="ARBA" id="ARBA00022741"/>
    </source>
</evidence>
<evidence type="ECO:0000313" key="13">
    <source>
        <dbReference type="Proteomes" id="UP001236723"/>
    </source>
</evidence>
<keyword evidence="11" id="KW-0479">Metal-binding</keyword>
<dbReference type="InterPro" id="IPR000623">
    <property type="entry name" value="Shikimate_kinase/TSH1"/>
</dbReference>
<evidence type="ECO:0000256" key="4">
    <source>
        <dbReference type="ARBA" id="ARBA00022605"/>
    </source>
</evidence>
<feature type="binding site" evidence="11">
    <location>
        <position position="15"/>
    </location>
    <ligand>
        <name>Mg(2+)</name>
        <dbReference type="ChEBI" id="CHEBI:18420"/>
    </ligand>
</feature>
<protein>
    <recommendedName>
        <fullName evidence="3 11">Shikimate kinase</fullName>
        <shortName evidence="11">SK</shortName>
        <ecNumber evidence="3 11">2.7.1.71</ecNumber>
    </recommendedName>
</protein>
<dbReference type="CDD" id="cd00464">
    <property type="entry name" value="SK"/>
    <property type="match status" value="1"/>
</dbReference>
<organism evidence="12 13">
    <name type="scientific">Alkalibacillus filiformis</name>
    <dbReference type="NCBI Taxonomy" id="200990"/>
    <lineage>
        <taxon>Bacteria</taxon>
        <taxon>Bacillati</taxon>
        <taxon>Bacillota</taxon>
        <taxon>Bacilli</taxon>
        <taxon>Bacillales</taxon>
        <taxon>Bacillaceae</taxon>
        <taxon>Alkalibacillus</taxon>
    </lineage>
</organism>
<evidence type="ECO:0000313" key="12">
    <source>
        <dbReference type="EMBL" id="MDQ0351006.1"/>
    </source>
</evidence>
<keyword evidence="9 11" id="KW-0057">Aromatic amino acid biosynthesis</keyword>
<dbReference type="InterPro" id="IPR031322">
    <property type="entry name" value="Shikimate/glucono_kinase"/>
</dbReference>
<name>A0ABU0DRD1_9BACI</name>
<dbReference type="SUPFAM" id="SSF52540">
    <property type="entry name" value="P-loop containing nucleoside triphosphate hydrolases"/>
    <property type="match status" value="1"/>
</dbReference>
<comment type="function">
    <text evidence="11">Catalyzes the specific phosphorylation of the 3-hydroxyl group of shikimic acid using ATP as a cosubstrate.</text>
</comment>
<proteinExistence type="inferred from homology"/>
<keyword evidence="11" id="KW-0460">Magnesium</keyword>
<comment type="cofactor">
    <cofactor evidence="11">
        <name>Mg(2+)</name>
        <dbReference type="ChEBI" id="CHEBI:18420"/>
    </cofactor>
    <text evidence="11">Binds 1 Mg(2+) ion per subunit.</text>
</comment>
<dbReference type="Proteomes" id="UP001236723">
    <property type="component" value="Unassembled WGS sequence"/>
</dbReference>